<dbReference type="Pfam" id="PF00632">
    <property type="entry name" value="HECT"/>
    <property type="match status" value="1"/>
</dbReference>
<dbReference type="Gene3D" id="6.10.130.10">
    <property type="entry name" value="Ubiquitin-protein ligase E3A, N-terminal zinc-binding domain (AZUL)"/>
    <property type="match status" value="1"/>
</dbReference>
<dbReference type="GO" id="GO:2000058">
    <property type="term" value="P:regulation of ubiquitin-dependent protein catabolic process"/>
    <property type="evidence" value="ECO:0000318"/>
    <property type="project" value="GO_Central"/>
</dbReference>
<evidence type="ECO:0000313" key="9">
    <source>
        <dbReference type="Ensembl" id="ENSCINP00000015365.3"/>
    </source>
</evidence>
<dbReference type="EMBL" id="EAAA01001389">
    <property type="status" value="NOT_ANNOTATED_CDS"/>
    <property type="molecule type" value="Genomic_DNA"/>
</dbReference>
<reference evidence="9" key="3">
    <citation type="submission" date="2025-08" db="UniProtKB">
        <authorList>
            <consortium name="Ensembl"/>
        </authorList>
    </citation>
    <scope>IDENTIFICATION</scope>
</reference>
<reference evidence="9" key="4">
    <citation type="submission" date="2025-09" db="UniProtKB">
        <authorList>
            <consortium name="Ensembl"/>
        </authorList>
    </citation>
    <scope>IDENTIFICATION</scope>
</reference>
<dbReference type="AlphaFoldDB" id="F6XVY9"/>
<dbReference type="STRING" id="7719.ENSCINP00000015365"/>
<dbReference type="Pfam" id="PF16558">
    <property type="entry name" value="AZUL"/>
    <property type="match status" value="1"/>
</dbReference>
<dbReference type="FunFam" id="3.30.2160.10:FF:000004">
    <property type="entry name" value="probable E3 ubiquitin-protein ligase HERC4 isoform X1"/>
    <property type="match status" value="1"/>
</dbReference>
<dbReference type="SMART" id="SM00119">
    <property type="entry name" value="HECTc"/>
    <property type="match status" value="1"/>
</dbReference>
<dbReference type="Gene3D" id="3.30.2410.10">
    <property type="entry name" value="Hect, E3 ligase catalytic domain"/>
    <property type="match status" value="1"/>
</dbReference>
<keyword evidence="6 7" id="KW-0833">Ubl conjugation pathway</keyword>
<dbReference type="SUPFAM" id="SSF56204">
    <property type="entry name" value="Hect, E3 ligase catalytic domain"/>
    <property type="match status" value="1"/>
</dbReference>
<dbReference type="Proteomes" id="UP000008144">
    <property type="component" value="Chromosome 2"/>
</dbReference>
<evidence type="ECO:0000256" key="6">
    <source>
        <dbReference type="ARBA" id="ARBA00022786"/>
    </source>
</evidence>
<name>F6XVY9_CIOIN</name>
<dbReference type="GO" id="GO:0000209">
    <property type="term" value="P:protein polyubiquitination"/>
    <property type="evidence" value="ECO:0000318"/>
    <property type="project" value="GO_Central"/>
</dbReference>
<proteinExistence type="predicted"/>
<evidence type="ECO:0000313" key="10">
    <source>
        <dbReference type="Proteomes" id="UP000008144"/>
    </source>
</evidence>
<dbReference type="GeneTree" id="ENSGT00940000155050"/>
<dbReference type="EC" id="2.3.2.26" evidence="3"/>
<evidence type="ECO:0000256" key="1">
    <source>
        <dbReference type="ARBA" id="ARBA00000885"/>
    </source>
</evidence>
<dbReference type="InParanoid" id="F6XVY9"/>
<dbReference type="HOGENOM" id="CLU_002173_5_0_1"/>
<dbReference type="PANTHER" id="PTHR45700:SF8">
    <property type="entry name" value="HECT-TYPE E3 UBIQUITIN TRANSFERASE"/>
    <property type="match status" value="1"/>
</dbReference>
<dbReference type="OMA" id="GDCTNEF"/>
<evidence type="ECO:0000259" key="8">
    <source>
        <dbReference type="PROSITE" id="PS50237"/>
    </source>
</evidence>
<dbReference type="PANTHER" id="PTHR45700">
    <property type="entry name" value="UBIQUITIN-PROTEIN LIGASE E3C"/>
    <property type="match status" value="1"/>
</dbReference>
<dbReference type="InterPro" id="IPR044611">
    <property type="entry name" value="E3A/B/C-like"/>
</dbReference>
<reference evidence="9" key="2">
    <citation type="journal article" date="2008" name="Genome Biol.">
        <title>Improved genome assembly and evidence-based global gene model set for the chordate Ciona intestinalis: new insight into intron and operon populations.</title>
        <authorList>
            <person name="Satou Y."/>
            <person name="Mineta K."/>
            <person name="Ogasawara M."/>
            <person name="Sasakura Y."/>
            <person name="Shoguchi E."/>
            <person name="Ueno K."/>
            <person name="Yamada L."/>
            <person name="Matsumoto J."/>
            <person name="Wasserscheid J."/>
            <person name="Dewar K."/>
            <person name="Wiley G.B."/>
            <person name="Macmil S.L."/>
            <person name="Roe B.A."/>
            <person name="Zeller R.W."/>
            <person name="Hastings K.E."/>
            <person name="Lemaire P."/>
            <person name="Lindquist E."/>
            <person name="Endo T."/>
            <person name="Hotta K."/>
            <person name="Inaba K."/>
        </authorList>
    </citation>
    <scope>NUCLEOTIDE SEQUENCE [LARGE SCALE GENOMIC DNA]</scope>
    <source>
        <strain evidence="9">wild type</strain>
    </source>
</reference>
<feature type="active site" description="Glycyl thioester intermediate" evidence="7">
    <location>
        <position position="830"/>
    </location>
</feature>
<keyword evidence="5" id="KW-0808">Transferase</keyword>
<keyword evidence="10" id="KW-1185">Reference proteome</keyword>
<organism evidence="9 10">
    <name type="scientific">Ciona intestinalis</name>
    <name type="common">Transparent sea squirt</name>
    <name type="synonym">Ascidia intestinalis</name>
    <dbReference type="NCBI Taxonomy" id="7719"/>
    <lineage>
        <taxon>Eukaryota</taxon>
        <taxon>Metazoa</taxon>
        <taxon>Chordata</taxon>
        <taxon>Tunicata</taxon>
        <taxon>Ascidiacea</taxon>
        <taxon>Phlebobranchia</taxon>
        <taxon>Cionidae</taxon>
        <taxon>Ciona</taxon>
    </lineage>
</organism>
<accession>F6XVY9</accession>
<dbReference type="FunCoup" id="F6XVY9">
    <property type="interactions" value="319"/>
</dbReference>
<evidence type="ECO:0000256" key="2">
    <source>
        <dbReference type="ARBA" id="ARBA00004496"/>
    </source>
</evidence>
<evidence type="ECO:0000256" key="7">
    <source>
        <dbReference type="PROSITE-ProRule" id="PRU00104"/>
    </source>
</evidence>
<dbReference type="GO" id="GO:0061630">
    <property type="term" value="F:ubiquitin protein ligase activity"/>
    <property type="evidence" value="ECO:0000318"/>
    <property type="project" value="GO_Central"/>
</dbReference>
<dbReference type="Ensembl" id="ENSCINT00000015365.3">
    <property type="protein sequence ID" value="ENSCINP00000015365.3"/>
    <property type="gene ID" value="ENSCING00000007494.3"/>
</dbReference>
<reference evidence="10" key="1">
    <citation type="journal article" date="2002" name="Science">
        <title>The draft genome of Ciona intestinalis: insights into chordate and vertebrate origins.</title>
        <authorList>
            <person name="Dehal P."/>
            <person name="Satou Y."/>
            <person name="Campbell R.K."/>
            <person name="Chapman J."/>
            <person name="Degnan B."/>
            <person name="De Tomaso A."/>
            <person name="Davidson B."/>
            <person name="Di Gregorio A."/>
            <person name="Gelpke M."/>
            <person name="Goodstein D.M."/>
            <person name="Harafuji N."/>
            <person name="Hastings K.E."/>
            <person name="Ho I."/>
            <person name="Hotta K."/>
            <person name="Huang W."/>
            <person name="Kawashima T."/>
            <person name="Lemaire P."/>
            <person name="Martinez D."/>
            <person name="Meinertzhagen I.A."/>
            <person name="Necula S."/>
            <person name="Nonaka M."/>
            <person name="Putnam N."/>
            <person name="Rash S."/>
            <person name="Saiga H."/>
            <person name="Satake M."/>
            <person name="Terry A."/>
            <person name="Yamada L."/>
            <person name="Wang H.G."/>
            <person name="Awazu S."/>
            <person name="Azumi K."/>
            <person name="Boore J."/>
            <person name="Branno M."/>
            <person name="Chin-Bow S."/>
            <person name="DeSantis R."/>
            <person name="Doyle S."/>
            <person name="Francino P."/>
            <person name="Keys D.N."/>
            <person name="Haga S."/>
            <person name="Hayashi H."/>
            <person name="Hino K."/>
            <person name="Imai K.S."/>
            <person name="Inaba K."/>
            <person name="Kano S."/>
            <person name="Kobayashi K."/>
            <person name="Kobayashi M."/>
            <person name="Lee B.I."/>
            <person name="Makabe K.W."/>
            <person name="Manohar C."/>
            <person name="Matassi G."/>
            <person name="Medina M."/>
            <person name="Mochizuki Y."/>
            <person name="Mount S."/>
            <person name="Morishita T."/>
            <person name="Miura S."/>
            <person name="Nakayama A."/>
            <person name="Nishizaka S."/>
            <person name="Nomoto H."/>
            <person name="Ohta F."/>
            <person name="Oishi K."/>
            <person name="Rigoutsos I."/>
            <person name="Sano M."/>
            <person name="Sasaki A."/>
            <person name="Sasakura Y."/>
            <person name="Shoguchi E."/>
            <person name="Shin-i T."/>
            <person name="Spagnuolo A."/>
            <person name="Stainier D."/>
            <person name="Suzuki M.M."/>
            <person name="Tassy O."/>
            <person name="Takatori N."/>
            <person name="Tokuoka M."/>
            <person name="Yagi K."/>
            <person name="Yoshizaki F."/>
            <person name="Wada S."/>
            <person name="Zhang C."/>
            <person name="Hyatt P.D."/>
            <person name="Larimer F."/>
            <person name="Detter C."/>
            <person name="Doggett N."/>
            <person name="Glavina T."/>
            <person name="Hawkins T."/>
            <person name="Richardson P."/>
            <person name="Lucas S."/>
            <person name="Kohara Y."/>
            <person name="Levine M."/>
            <person name="Satoh N."/>
            <person name="Rokhsar D.S."/>
        </authorList>
    </citation>
    <scope>NUCLEOTIDE SEQUENCE [LARGE SCALE GENOMIC DNA]</scope>
</reference>
<sequence length="862" mass="97825">MKYLMQTLSSSGATASGGIAMSKRGAMKLQIQLFYKQLTEGCGKQHCTNENCASNSSNKKLSCDEAAAQAILLAKNKVELCNDHRSKIARTDNLRSDMRIYNNGLRENAEETPATTLDIKNIAYLFHKVPLLKEVVCRSCPDYCTLWKYCTTKQASVESMCLPPLKQAISNVFSNSKLLNRQTEDSKQEQPTSAACATNNLNSAAPKTIKTVPYMPTVDMTFFRTLFVHILEDEQLQEALNEAVSKLIHEVEKEVSRNPNQYKTDPNYLNLIVIMLECPLMQSPESLEEVFPTLLKIVAKLPLATQVALVHHWSMYDGNQLRNIIETIQQLIAYQVAMNYMDETDRAAHNDETIINASKALNILYFSSILGGEVDCTRDEQGAAASKLMRDAAPAGEDDFHIGVIDAGDWVSDLGKELKLVGLDSIEPLVPQTEFVNEALNDVIKIDKDYANYRISQQGTNKYSFLHYPFLLTTLSKTTYLFYDNRVRMYSERRRTLMSSLFSGSAINPFLKIQVRRAHIINDTLVQLEMATENLKNLRKQLYVEFDGEEGADEGGVSKEFFALMVEEIFNPANGTFILVEESQLFWFNPESFEGQMQYKLIGIILGLAIYNNCILDIKFPAFLYKKLLGRRAKFRDIKDIYPVVYRSLCDILSYSGNVEQDMMLTFRVEYSDIYGCPHTHDLKKEGNKIPVTNSNRQEYVDLYSDWLLNTSVEEQFNAFLGGFELVLSKSPLKYLFKPKEVELLLCGSEHYDFKELEDSADYDGGFTRDSQTVKDFWSVVHELSEEEQKTLLQFSTGSDRAPVGGLSKLKMILARNGPDSDRLPTAHTCFNVILLPDYKNKIKLRERLLKAIKYSKGFGML</sequence>
<dbReference type="Gene3D" id="3.30.2160.10">
    <property type="entry name" value="Hect, E3 ligase catalytic domain"/>
    <property type="match status" value="1"/>
</dbReference>
<dbReference type="CDD" id="cd00078">
    <property type="entry name" value="HECTc"/>
    <property type="match status" value="1"/>
</dbReference>
<dbReference type="FunFam" id="3.30.2410.10:FF:000003">
    <property type="entry name" value="probable E3 ubiquitin-protein ligase HERC4 isoform X1"/>
    <property type="match status" value="1"/>
</dbReference>
<comment type="subcellular location">
    <subcellularLocation>
        <location evidence="2">Cytoplasm</location>
    </subcellularLocation>
</comment>
<dbReference type="GO" id="GO:0005829">
    <property type="term" value="C:cytosol"/>
    <property type="evidence" value="ECO:0000318"/>
    <property type="project" value="GO_Central"/>
</dbReference>
<feature type="domain" description="HECT" evidence="8">
    <location>
        <begin position="534"/>
        <end position="862"/>
    </location>
</feature>
<dbReference type="InterPro" id="IPR000569">
    <property type="entry name" value="HECT_dom"/>
</dbReference>
<comment type="catalytic activity">
    <reaction evidence="1">
        <text>S-ubiquitinyl-[E2 ubiquitin-conjugating enzyme]-L-cysteine + [acceptor protein]-L-lysine = [E2 ubiquitin-conjugating enzyme]-L-cysteine + N(6)-ubiquitinyl-[acceptor protein]-L-lysine.</text>
        <dbReference type="EC" id="2.3.2.26"/>
    </reaction>
</comment>
<protein>
    <recommendedName>
        <fullName evidence="3">HECT-type E3 ubiquitin transferase</fullName>
        <ecNumber evidence="3">2.3.2.26</ecNumber>
    </recommendedName>
</protein>
<keyword evidence="4" id="KW-0963">Cytoplasm</keyword>
<dbReference type="InterPro" id="IPR042556">
    <property type="entry name" value="AZUL_sf"/>
</dbReference>
<dbReference type="Gene3D" id="3.90.1750.10">
    <property type="entry name" value="Hect, E3 ligase catalytic domains"/>
    <property type="match status" value="1"/>
</dbReference>
<dbReference type="InterPro" id="IPR035983">
    <property type="entry name" value="Hect_E3_ubiquitin_ligase"/>
</dbReference>
<dbReference type="PROSITE" id="PS50237">
    <property type="entry name" value="HECT"/>
    <property type="match status" value="1"/>
</dbReference>
<evidence type="ECO:0000256" key="5">
    <source>
        <dbReference type="ARBA" id="ARBA00022679"/>
    </source>
</evidence>
<evidence type="ECO:0000256" key="4">
    <source>
        <dbReference type="ARBA" id="ARBA00022490"/>
    </source>
</evidence>
<dbReference type="InterPro" id="IPR032353">
    <property type="entry name" value="AZUL"/>
</dbReference>
<evidence type="ECO:0000256" key="3">
    <source>
        <dbReference type="ARBA" id="ARBA00012485"/>
    </source>
</evidence>